<evidence type="ECO:0000259" key="6">
    <source>
        <dbReference type="Pfam" id="PF00107"/>
    </source>
</evidence>
<comment type="similarity">
    <text evidence="5">Belongs to the zinc-containing alcohol dehydrogenase family.</text>
</comment>
<keyword evidence="4" id="KW-0520">NAD</keyword>
<evidence type="ECO:0000256" key="4">
    <source>
        <dbReference type="ARBA" id="ARBA00023027"/>
    </source>
</evidence>
<evidence type="ECO:0000313" key="9">
    <source>
        <dbReference type="Proteomes" id="UP001562354"/>
    </source>
</evidence>
<protein>
    <recommendedName>
        <fullName evidence="10">Enoyl reductase (ER) domain-containing protein</fullName>
    </recommendedName>
</protein>
<keyword evidence="2 5" id="KW-0862">Zinc</keyword>
<accession>A0ABR3P4I8</accession>
<dbReference type="Pfam" id="PF00107">
    <property type="entry name" value="ADH_zinc_N"/>
    <property type="match status" value="1"/>
</dbReference>
<dbReference type="SUPFAM" id="SSF51735">
    <property type="entry name" value="NAD(P)-binding Rossmann-fold domains"/>
    <property type="match status" value="1"/>
</dbReference>
<evidence type="ECO:0000256" key="3">
    <source>
        <dbReference type="ARBA" id="ARBA00023002"/>
    </source>
</evidence>
<dbReference type="SUPFAM" id="SSF50129">
    <property type="entry name" value="GroES-like"/>
    <property type="match status" value="1"/>
</dbReference>
<feature type="domain" description="Alcohol dehydrogenase-like N-terminal" evidence="7">
    <location>
        <begin position="35"/>
        <end position="168"/>
    </location>
</feature>
<dbReference type="Pfam" id="PF08240">
    <property type="entry name" value="ADH_N"/>
    <property type="match status" value="1"/>
</dbReference>
<dbReference type="InterPro" id="IPR036291">
    <property type="entry name" value="NAD(P)-bd_dom_sf"/>
</dbReference>
<dbReference type="InterPro" id="IPR013154">
    <property type="entry name" value="ADH-like_N"/>
</dbReference>
<keyword evidence="3" id="KW-0560">Oxidoreductase</keyword>
<dbReference type="PROSITE" id="PS00059">
    <property type="entry name" value="ADH_ZINC"/>
    <property type="match status" value="1"/>
</dbReference>
<dbReference type="Proteomes" id="UP001562354">
    <property type="component" value="Unassembled WGS sequence"/>
</dbReference>
<keyword evidence="1 5" id="KW-0479">Metal-binding</keyword>
<comment type="caution">
    <text evidence="8">The sequence shown here is derived from an EMBL/GenBank/DDBJ whole genome shotgun (WGS) entry which is preliminary data.</text>
</comment>
<dbReference type="RefSeq" id="XP_069197386.1">
    <property type="nucleotide sequence ID" value="XM_069346176.1"/>
</dbReference>
<sequence length="389" mass="41699">MASPLRMTGKAIVARDTLPNGGWKMETVTTRPIKSNELLVEMVASGICHTDVVFGSMPANPPMAYYPRILGHEGSGYVKAVGDKVTVAKPGDAVLLSFDHCKTCATCQNDTPSLCYEFNERNFGESPCFTSETVDGNDTQAESEMSGRFFGQSSFAKYSVVSDHSVVNATNIIKSKEELQLFSPLGCGIQTGSGTVINVAKAQPKDVIAIQGLGGVGLAAIMAAKIAGCRKIIGIDMVESRLQAAKEFGATDVVDTSKLPAGKTIIDVMRELGDGVGPSITIETTGVPFLIKNAVEQTRMGGRIVQVGTAPPDFALELPVFNFMVGGKILMGAVEGNSKPDQYIPQMIQWWREGKFPFDKLCKLMPADDFLQGLAEMKTGETVKPILTW</sequence>
<dbReference type="PANTHER" id="PTHR43880">
    <property type="entry name" value="ALCOHOL DEHYDROGENASE"/>
    <property type="match status" value="1"/>
</dbReference>
<name>A0ABR3P4I8_9PEZI</name>
<dbReference type="EMBL" id="JBFMKM010000014">
    <property type="protein sequence ID" value="KAL1297704.1"/>
    <property type="molecule type" value="Genomic_DNA"/>
</dbReference>
<comment type="cofactor">
    <cofactor evidence="5">
        <name>Zn(2+)</name>
        <dbReference type="ChEBI" id="CHEBI:29105"/>
    </cofactor>
</comment>
<gene>
    <name evidence="8" type="ORF">AAFC00_006252</name>
</gene>
<keyword evidence="9" id="KW-1185">Reference proteome</keyword>
<evidence type="ECO:0000256" key="5">
    <source>
        <dbReference type="RuleBase" id="RU361277"/>
    </source>
</evidence>
<dbReference type="GeneID" id="95979951"/>
<feature type="domain" description="Alcohol dehydrogenase-like C-terminal" evidence="6">
    <location>
        <begin position="215"/>
        <end position="350"/>
    </location>
</feature>
<dbReference type="CDD" id="cd08278">
    <property type="entry name" value="benzyl_alcohol_DH"/>
    <property type="match status" value="1"/>
</dbReference>
<dbReference type="InterPro" id="IPR002328">
    <property type="entry name" value="ADH_Zn_CS"/>
</dbReference>
<organism evidence="8 9">
    <name type="scientific">Neodothiora populina</name>
    <dbReference type="NCBI Taxonomy" id="2781224"/>
    <lineage>
        <taxon>Eukaryota</taxon>
        <taxon>Fungi</taxon>
        <taxon>Dikarya</taxon>
        <taxon>Ascomycota</taxon>
        <taxon>Pezizomycotina</taxon>
        <taxon>Dothideomycetes</taxon>
        <taxon>Dothideomycetidae</taxon>
        <taxon>Dothideales</taxon>
        <taxon>Dothioraceae</taxon>
        <taxon>Neodothiora</taxon>
    </lineage>
</organism>
<evidence type="ECO:0000256" key="2">
    <source>
        <dbReference type="ARBA" id="ARBA00022833"/>
    </source>
</evidence>
<proteinExistence type="inferred from homology"/>
<evidence type="ECO:0008006" key="10">
    <source>
        <dbReference type="Google" id="ProtNLM"/>
    </source>
</evidence>
<dbReference type="Gene3D" id="3.90.180.10">
    <property type="entry name" value="Medium-chain alcohol dehydrogenases, catalytic domain"/>
    <property type="match status" value="1"/>
</dbReference>
<evidence type="ECO:0000256" key="1">
    <source>
        <dbReference type="ARBA" id="ARBA00022723"/>
    </source>
</evidence>
<dbReference type="InterPro" id="IPR013149">
    <property type="entry name" value="ADH-like_C"/>
</dbReference>
<reference evidence="8 9" key="1">
    <citation type="submission" date="2024-07" db="EMBL/GenBank/DDBJ databases">
        <title>Draft sequence of the Neodothiora populina.</title>
        <authorList>
            <person name="Drown D.D."/>
            <person name="Schuette U.S."/>
            <person name="Buechlein A.B."/>
            <person name="Rusch D.R."/>
            <person name="Winton L.W."/>
            <person name="Adams G.A."/>
        </authorList>
    </citation>
    <scope>NUCLEOTIDE SEQUENCE [LARGE SCALE GENOMIC DNA]</scope>
    <source>
        <strain evidence="8 9">CPC 39397</strain>
    </source>
</reference>
<dbReference type="Gene3D" id="3.40.50.720">
    <property type="entry name" value="NAD(P)-binding Rossmann-like Domain"/>
    <property type="match status" value="1"/>
</dbReference>
<evidence type="ECO:0000313" key="8">
    <source>
        <dbReference type="EMBL" id="KAL1297704.1"/>
    </source>
</evidence>
<dbReference type="InterPro" id="IPR011032">
    <property type="entry name" value="GroES-like_sf"/>
</dbReference>
<dbReference type="PANTHER" id="PTHR43880:SF12">
    <property type="entry name" value="ALCOHOL DEHYDROGENASE CLASS-3"/>
    <property type="match status" value="1"/>
</dbReference>
<evidence type="ECO:0000259" key="7">
    <source>
        <dbReference type="Pfam" id="PF08240"/>
    </source>
</evidence>